<dbReference type="GO" id="GO:0016491">
    <property type="term" value="F:oxidoreductase activity"/>
    <property type="evidence" value="ECO:0007669"/>
    <property type="project" value="InterPro"/>
</dbReference>
<dbReference type="EMBL" id="MASU01000019">
    <property type="protein sequence ID" value="PXY18747.1"/>
    <property type="molecule type" value="Genomic_DNA"/>
</dbReference>
<dbReference type="Pfam" id="PF09995">
    <property type="entry name" value="MPAB_Lcp_cat"/>
    <property type="match status" value="1"/>
</dbReference>
<dbReference type="InterPro" id="IPR037473">
    <property type="entry name" value="Lcp-like"/>
</dbReference>
<protein>
    <recommendedName>
        <fullName evidence="2">ER-bound oxygenase mpaB/mpaB'/Rubber oxygenase catalytic domain-containing protein</fullName>
    </recommendedName>
</protein>
<sequence>MTQATLGARPREWPTARSSRQGILAQFGDGRADLAGWALTTGDPLADAVVEELHSSGHEARAKLHHGIEHGLASVDDPPPGVAALLEQTETAPAYVDDTLLDEASLPFFSAPPPVHIVSLAAGALVRTYQSPSMATVLAMTGRLVDGVPRRLRETGRWVNTAMLPGSLRRGNAGYVATLQVRMMHAHMRRLARRRGYDEAAYGVPVNQVDLARTWMDFTLASYRAEEIMGFPRTSAELASLYRYWSYVGHLLGVDPRLIEGISGHDDAQRVDDLMQAVTGPAIPETAVLAAATLETIAGTLNEVARVPHGMARQALRALARRFHGNTVLDELGLPGGAVTDALLSPAFHAIRIRRNRLRRDRPPGGKPSRPTWPPRANWPGTPRNRRPTSTPPGPVSNSDSPYDDSRRNNGEDHAGHPGSRSHRQARGGHRSE</sequence>
<dbReference type="InterPro" id="IPR018713">
    <property type="entry name" value="MPAB/Lcp_cat_dom"/>
</dbReference>
<feature type="domain" description="ER-bound oxygenase mpaB/mpaB'/Rubber oxygenase catalytic" evidence="2">
    <location>
        <begin position="130"/>
        <end position="351"/>
    </location>
</feature>
<dbReference type="AlphaFoldDB" id="A0A318LBC3"/>
<evidence type="ECO:0000256" key="1">
    <source>
        <dbReference type="SAM" id="MobiDB-lite"/>
    </source>
</evidence>
<reference evidence="3 4" key="1">
    <citation type="submission" date="2016-07" db="EMBL/GenBank/DDBJ databases">
        <title>Draft genome sequence of Prauserella sp. YIM 121212, isolated from alkaline soil.</title>
        <authorList>
            <person name="Ruckert C."/>
            <person name="Albersmeier A."/>
            <person name="Jiang C.-L."/>
            <person name="Jiang Y."/>
            <person name="Kalinowski J."/>
            <person name="Schneider O."/>
            <person name="Winkler A."/>
            <person name="Zotchev S.B."/>
        </authorList>
    </citation>
    <scope>NUCLEOTIDE SEQUENCE [LARGE SCALE GENOMIC DNA]</scope>
    <source>
        <strain evidence="3 4">YIM 121212</strain>
    </source>
</reference>
<comment type="caution">
    <text evidence="3">The sequence shown here is derived from an EMBL/GenBank/DDBJ whole genome shotgun (WGS) entry which is preliminary data.</text>
</comment>
<accession>A0A318LBC3</accession>
<keyword evidence="4" id="KW-1185">Reference proteome</keyword>
<feature type="compositionally biased region" description="Basic residues" evidence="1">
    <location>
        <begin position="420"/>
        <end position="433"/>
    </location>
</feature>
<name>A0A318LBC3_9PSEU</name>
<dbReference type="PANTHER" id="PTHR37539">
    <property type="entry name" value="SECRETED PROTEIN-RELATED"/>
    <property type="match status" value="1"/>
</dbReference>
<evidence type="ECO:0000259" key="2">
    <source>
        <dbReference type="Pfam" id="PF09995"/>
    </source>
</evidence>
<proteinExistence type="predicted"/>
<organism evidence="3 4">
    <name type="scientific">Prauserella flavalba</name>
    <dbReference type="NCBI Taxonomy" id="1477506"/>
    <lineage>
        <taxon>Bacteria</taxon>
        <taxon>Bacillati</taxon>
        <taxon>Actinomycetota</taxon>
        <taxon>Actinomycetes</taxon>
        <taxon>Pseudonocardiales</taxon>
        <taxon>Pseudonocardiaceae</taxon>
        <taxon>Prauserella</taxon>
    </lineage>
</organism>
<dbReference type="Proteomes" id="UP000247892">
    <property type="component" value="Unassembled WGS sequence"/>
</dbReference>
<feature type="compositionally biased region" description="Basic and acidic residues" evidence="1">
    <location>
        <begin position="404"/>
        <end position="416"/>
    </location>
</feature>
<evidence type="ECO:0000313" key="3">
    <source>
        <dbReference type="EMBL" id="PXY18747.1"/>
    </source>
</evidence>
<gene>
    <name evidence="3" type="ORF">BA062_34650</name>
</gene>
<evidence type="ECO:0000313" key="4">
    <source>
        <dbReference type="Proteomes" id="UP000247892"/>
    </source>
</evidence>
<dbReference type="PANTHER" id="PTHR37539:SF1">
    <property type="entry name" value="ER-BOUND OXYGENASE MPAB_MPAB'_RUBBER OXYGENASE CATALYTIC DOMAIN-CONTAINING PROTEIN"/>
    <property type="match status" value="1"/>
</dbReference>
<feature type="region of interest" description="Disordered" evidence="1">
    <location>
        <begin position="355"/>
        <end position="433"/>
    </location>
</feature>
<dbReference type="RefSeq" id="WP_210407091.1">
    <property type="nucleotide sequence ID" value="NZ_MASU01000019.1"/>
</dbReference>